<dbReference type="SUPFAM" id="SSF53756">
    <property type="entry name" value="UDP-Glycosyltransferase/glycogen phosphorylase"/>
    <property type="match status" value="1"/>
</dbReference>
<reference evidence="3 4" key="1">
    <citation type="submission" date="2020-04" db="EMBL/GenBank/DDBJ databases">
        <title>Genome Sequencing and Assembley of Pseudoalteromonas artica.</title>
        <authorList>
            <person name="Akerly B."/>
            <person name="Cook G."/>
        </authorList>
    </citation>
    <scope>NUCLEOTIDE SEQUENCE [LARGE SCALE GENOMIC DNA]</scope>
    <source>
        <strain evidence="3 4">NEC-BIFX-0059</strain>
    </source>
</reference>
<dbReference type="PANTHER" id="PTHR12526:SF630">
    <property type="entry name" value="GLYCOSYLTRANSFERASE"/>
    <property type="match status" value="1"/>
</dbReference>
<dbReference type="GO" id="GO:0016757">
    <property type="term" value="F:glycosyltransferase activity"/>
    <property type="evidence" value="ECO:0007669"/>
    <property type="project" value="InterPro"/>
</dbReference>
<dbReference type="Pfam" id="PF13439">
    <property type="entry name" value="Glyco_transf_4"/>
    <property type="match status" value="1"/>
</dbReference>
<accession>A0A7X9U437</accession>
<comment type="caution">
    <text evidence="3">The sequence shown here is derived from an EMBL/GenBank/DDBJ whole genome shotgun (WGS) entry which is preliminary data.</text>
</comment>
<proteinExistence type="predicted"/>
<keyword evidence="3" id="KW-0808">Transferase</keyword>
<protein>
    <submittedName>
        <fullName evidence="3">Glycosyltransferase</fullName>
    </submittedName>
</protein>
<dbReference type="RefSeq" id="WP_170071074.1">
    <property type="nucleotide sequence ID" value="NZ_JABBCX010000001.1"/>
</dbReference>
<dbReference type="EMBL" id="JABBCX010000001">
    <property type="protein sequence ID" value="NMF47261.1"/>
    <property type="molecule type" value="Genomic_DNA"/>
</dbReference>
<dbReference type="AlphaFoldDB" id="A0A7X9U437"/>
<feature type="domain" description="Glycosyl transferase family 1" evidence="1">
    <location>
        <begin position="169"/>
        <end position="316"/>
    </location>
</feature>
<dbReference type="GO" id="GO:1901135">
    <property type="term" value="P:carbohydrate derivative metabolic process"/>
    <property type="evidence" value="ECO:0007669"/>
    <property type="project" value="UniProtKB-ARBA"/>
</dbReference>
<dbReference type="Gene3D" id="3.40.50.2000">
    <property type="entry name" value="Glycogen Phosphorylase B"/>
    <property type="match status" value="2"/>
</dbReference>
<dbReference type="PANTHER" id="PTHR12526">
    <property type="entry name" value="GLYCOSYLTRANSFERASE"/>
    <property type="match status" value="1"/>
</dbReference>
<dbReference type="Proteomes" id="UP000519126">
    <property type="component" value="Unassembled WGS sequence"/>
</dbReference>
<organism evidence="3 4">
    <name type="scientific">Pseudoalteromonas arctica</name>
    <dbReference type="NCBI Taxonomy" id="394751"/>
    <lineage>
        <taxon>Bacteria</taxon>
        <taxon>Pseudomonadati</taxon>
        <taxon>Pseudomonadota</taxon>
        <taxon>Gammaproteobacteria</taxon>
        <taxon>Alteromonadales</taxon>
        <taxon>Pseudoalteromonadaceae</taxon>
        <taxon>Pseudoalteromonas</taxon>
    </lineage>
</organism>
<evidence type="ECO:0000259" key="1">
    <source>
        <dbReference type="Pfam" id="PF00534"/>
    </source>
</evidence>
<evidence type="ECO:0000313" key="4">
    <source>
        <dbReference type="Proteomes" id="UP000519126"/>
    </source>
</evidence>
<dbReference type="InterPro" id="IPR001296">
    <property type="entry name" value="Glyco_trans_1"/>
</dbReference>
<evidence type="ECO:0000313" key="3">
    <source>
        <dbReference type="EMBL" id="NMF47261.1"/>
    </source>
</evidence>
<dbReference type="InterPro" id="IPR028098">
    <property type="entry name" value="Glyco_trans_4-like_N"/>
</dbReference>
<dbReference type="Pfam" id="PF00534">
    <property type="entry name" value="Glycos_transf_1"/>
    <property type="match status" value="1"/>
</dbReference>
<sequence>MKKIIHITNDLQRLGGVQRLLVDLMTLQHNEFKFEVILTKGENEYTDELQALGVDVYHKKNLGLSGIVKRLNKADLVHAHLFPSIYIALLSKAPTIVTEHNPHYRRRDLPLIKVLERFLYKKFKKIVCISEGVRTEFLKTIKINPAKTYVIHNGVNLERFPQKAKLLSLNKQVIKIGMVGRFAPQKDIKTLIKLMTLLNSSFELHLAGDGDLRQEYEAYCKSSSVDNKVIFHGQVNNIPHFLGSLDIYVQSSHWEGFGIAVVEAMAAGLPTFATNVEGLNNIVLADALFEVGDAITLANKIQSLVNNIDVYNQTSEAVVRQAKHFSINNTAIAHSAIYNEVIKDV</sequence>
<name>A0A7X9U437_9GAMM</name>
<feature type="domain" description="Glycosyltransferase subfamily 4-like N-terminal" evidence="2">
    <location>
        <begin position="65"/>
        <end position="159"/>
    </location>
</feature>
<evidence type="ECO:0000259" key="2">
    <source>
        <dbReference type="Pfam" id="PF13439"/>
    </source>
</evidence>
<gene>
    <name evidence="3" type="ORF">HHL01_03540</name>
</gene>